<comment type="subcellular location">
    <subcellularLocation>
        <location evidence="1">Nucleus</location>
    </subcellularLocation>
</comment>
<dbReference type="Proteomes" id="UP000244803">
    <property type="component" value="Chromosome 4"/>
</dbReference>
<evidence type="ECO:0000256" key="9">
    <source>
        <dbReference type="ARBA" id="ARBA00023187"/>
    </source>
</evidence>
<dbReference type="Pfam" id="PF16131">
    <property type="entry name" value="Torus"/>
    <property type="match status" value="1"/>
</dbReference>
<dbReference type="GO" id="GO:0036002">
    <property type="term" value="F:pre-mRNA binding"/>
    <property type="evidence" value="ECO:0007669"/>
    <property type="project" value="TreeGrafter"/>
</dbReference>
<feature type="domain" description="C3H1-type" evidence="16">
    <location>
        <begin position="181"/>
        <end position="208"/>
    </location>
</feature>
<keyword evidence="7 13" id="KW-0862">Zinc</keyword>
<dbReference type="Gene3D" id="3.30.70.330">
    <property type="match status" value="1"/>
</dbReference>
<dbReference type="PROSITE" id="PS50103">
    <property type="entry name" value="ZF_C3H1"/>
    <property type="match status" value="1"/>
</dbReference>
<dbReference type="PANTHER" id="PTHR14089">
    <property type="entry name" value="PRE-MRNA-SPLICING FACTOR RBM22"/>
    <property type="match status" value="1"/>
</dbReference>
<dbReference type="GO" id="GO:0071006">
    <property type="term" value="C:U2-type catalytic step 1 spliceosome"/>
    <property type="evidence" value="ECO:0007669"/>
    <property type="project" value="TreeGrafter"/>
</dbReference>
<gene>
    <name evidence="17" type="ORF">MACJ_002975</name>
</gene>
<protein>
    <submittedName>
        <fullName evidence="17">Pre-mRNA splicing complex subunit</fullName>
    </submittedName>
</protein>
<keyword evidence="6 13" id="KW-0863">Zinc-finger</keyword>
<evidence type="ECO:0000259" key="16">
    <source>
        <dbReference type="PROSITE" id="PS50103"/>
    </source>
</evidence>
<evidence type="ECO:0000256" key="8">
    <source>
        <dbReference type="ARBA" id="ARBA00022884"/>
    </source>
</evidence>
<evidence type="ECO:0000256" key="2">
    <source>
        <dbReference type="ARBA" id="ARBA00008024"/>
    </source>
</evidence>
<keyword evidence="9" id="KW-0508">mRNA splicing</keyword>
<dbReference type="EMBL" id="CP056067">
    <property type="protein sequence ID" value="UKJ89721.1"/>
    <property type="molecule type" value="Genomic_DNA"/>
</dbReference>
<evidence type="ECO:0000256" key="5">
    <source>
        <dbReference type="ARBA" id="ARBA00022728"/>
    </source>
</evidence>
<evidence type="ECO:0000256" key="3">
    <source>
        <dbReference type="ARBA" id="ARBA00022664"/>
    </source>
</evidence>
<keyword evidence="4 13" id="KW-0479">Metal-binding</keyword>
<keyword evidence="3" id="KW-0507">mRNA processing</keyword>
<reference evidence="17" key="1">
    <citation type="submission" date="2022-07" db="EMBL/GenBank/DDBJ databases">
        <title>Evaluation of T. orientalis genome assembly methods using nanopore sequencing and analysis of variation between genomes.</title>
        <authorList>
            <person name="Yam J."/>
            <person name="Micallef M.L."/>
            <person name="Liu M."/>
            <person name="Djordjevic S.P."/>
            <person name="Bogema D.R."/>
            <person name="Jenkins C."/>
        </authorList>
    </citation>
    <scope>NUCLEOTIDE SEQUENCE</scope>
    <source>
        <strain evidence="17">Fish Creek</strain>
    </source>
</reference>
<evidence type="ECO:0000256" key="7">
    <source>
        <dbReference type="ARBA" id="ARBA00022833"/>
    </source>
</evidence>
<evidence type="ECO:0000256" key="14">
    <source>
        <dbReference type="SAM" id="MobiDB-lite"/>
    </source>
</evidence>
<dbReference type="InterPro" id="IPR000504">
    <property type="entry name" value="RRM_dom"/>
</dbReference>
<dbReference type="PANTHER" id="PTHR14089:SF2">
    <property type="entry name" value="PRE-MRNA-SPLICING FACTOR CWC2"/>
    <property type="match status" value="1"/>
</dbReference>
<dbReference type="SMART" id="SM00356">
    <property type="entry name" value="ZnF_C3H1"/>
    <property type="match status" value="1"/>
</dbReference>
<evidence type="ECO:0000256" key="10">
    <source>
        <dbReference type="ARBA" id="ARBA00023242"/>
    </source>
</evidence>
<proteinExistence type="inferred from homology"/>
<sequence>MESNKRSLDHVDSEEKEVKRREVSSKNDSNSELKQTAFGSIDTINKIIQFQIAAGHISGDAVDALHIEKVLNNARIPLSQNYIPIESVEEEQEYVSEEDFRLERIKQLLSRPARVQVKDYNNSSYIEGNQTYNIWYNKWSGERNNDYVNGRTSLAPAMYCCDPDTDSGYTRANAKHSVDDAGTKFICLFFAKGCCSQGKNCNYLHRVPILEDEYFLDTSVDIFGRERFSKHRDDMTGVGSFNSSCKVLFIGDLSADVSATNPVEDLKIELTKKIEKYVPLQEINVIINKGVAFATFESRVYAEFVKVALGSQPMGVYSTALNVKWAHDIQKTQKKERKDVKNFGDMVRKHEEQLRKFQEDYLSDPNFVTNLINKHSGNTEIGKKDNAEKKKERMERILGSVEGLKDDQFNVEI</sequence>
<dbReference type="GO" id="GO:0017070">
    <property type="term" value="F:U6 snRNA binding"/>
    <property type="evidence" value="ECO:0007669"/>
    <property type="project" value="TreeGrafter"/>
</dbReference>
<feature type="domain" description="RRM" evidence="15">
    <location>
        <begin position="246"/>
        <end position="328"/>
    </location>
</feature>
<dbReference type="GO" id="GO:0006397">
    <property type="term" value="P:mRNA processing"/>
    <property type="evidence" value="ECO:0007669"/>
    <property type="project" value="UniProtKB-KW"/>
</dbReference>
<evidence type="ECO:0000313" key="18">
    <source>
        <dbReference type="Proteomes" id="UP000244803"/>
    </source>
</evidence>
<dbReference type="InterPro" id="IPR035979">
    <property type="entry name" value="RBD_domain_sf"/>
</dbReference>
<evidence type="ECO:0000256" key="11">
    <source>
        <dbReference type="ARBA" id="ARBA00023306"/>
    </source>
</evidence>
<dbReference type="GO" id="GO:0008380">
    <property type="term" value="P:RNA splicing"/>
    <property type="evidence" value="ECO:0007669"/>
    <property type="project" value="UniProtKB-KW"/>
</dbReference>
<dbReference type="OrthoDB" id="10251848at2759"/>
<dbReference type="InterPro" id="IPR000571">
    <property type="entry name" value="Znf_CCCH"/>
</dbReference>
<evidence type="ECO:0000256" key="6">
    <source>
        <dbReference type="ARBA" id="ARBA00022771"/>
    </source>
</evidence>
<organism evidence="17 18">
    <name type="scientific">Theileria orientalis</name>
    <dbReference type="NCBI Taxonomy" id="68886"/>
    <lineage>
        <taxon>Eukaryota</taxon>
        <taxon>Sar</taxon>
        <taxon>Alveolata</taxon>
        <taxon>Apicomplexa</taxon>
        <taxon>Aconoidasida</taxon>
        <taxon>Piroplasmida</taxon>
        <taxon>Theileriidae</taxon>
        <taxon>Theileria</taxon>
    </lineage>
</organism>
<evidence type="ECO:0000256" key="12">
    <source>
        <dbReference type="PROSITE-ProRule" id="PRU00176"/>
    </source>
</evidence>
<dbReference type="AlphaFoldDB" id="A0A976M743"/>
<feature type="zinc finger region" description="C3H1-type" evidence="13">
    <location>
        <begin position="181"/>
        <end position="208"/>
    </location>
</feature>
<evidence type="ECO:0000256" key="4">
    <source>
        <dbReference type="ARBA" id="ARBA00022723"/>
    </source>
</evidence>
<keyword evidence="8 12" id="KW-0694">RNA-binding</keyword>
<dbReference type="GO" id="GO:0000974">
    <property type="term" value="C:Prp19 complex"/>
    <property type="evidence" value="ECO:0007669"/>
    <property type="project" value="TreeGrafter"/>
</dbReference>
<evidence type="ECO:0000256" key="1">
    <source>
        <dbReference type="ARBA" id="ARBA00004123"/>
    </source>
</evidence>
<keyword evidence="11" id="KW-0131">Cell cycle</keyword>
<name>A0A976M743_THEOR</name>
<dbReference type="SUPFAM" id="SSF90229">
    <property type="entry name" value="CCCH zinc finger"/>
    <property type="match status" value="1"/>
</dbReference>
<dbReference type="GO" id="GO:0008270">
    <property type="term" value="F:zinc ion binding"/>
    <property type="evidence" value="ECO:0007669"/>
    <property type="project" value="UniProtKB-KW"/>
</dbReference>
<dbReference type="PROSITE" id="PS50102">
    <property type="entry name" value="RRM"/>
    <property type="match status" value="1"/>
</dbReference>
<keyword evidence="5" id="KW-0747">Spliceosome</keyword>
<accession>A0A976M743</accession>
<dbReference type="InterPro" id="IPR032297">
    <property type="entry name" value="Torus"/>
</dbReference>
<keyword evidence="10" id="KW-0539">Nucleus</keyword>
<evidence type="ECO:0000256" key="13">
    <source>
        <dbReference type="PROSITE-ProRule" id="PRU00723"/>
    </source>
</evidence>
<evidence type="ECO:0000259" key="15">
    <source>
        <dbReference type="PROSITE" id="PS50102"/>
    </source>
</evidence>
<feature type="region of interest" description="Disordered" evidence="14">
    <location>
        <begin position="1"/>
        <end position="32"/>
    </location>
</feature>
<dbReference type="SUPFAM" id="SSF54928">
    <property type="entry name" value="RNA-binding domain, RBD"/>
    <property type="match status" value="1"/>
</dbReference>
<evidence type="ECO:0000313" key="17">
    <source>
        <dbReference type="EMBL" id="UKJ89721.1"/>
    </source>
</evidence>
<comment type="similarity">
    <text evidence="2">Belongs to the RRM CWC2 family.</text>
</comment>
<dbReference type="InterPro" id="IPR036855">
    <property type="entry name" value="Znf_CCCH_sf"/>
</dbReference>
<feature type="compositionally biased region" description="Basic and acidic residues" evidence="14">
    <location>
        <begin position="1"/>
        <end position="31"/>
    </location>
</feature>
<dbReference type="InterPro" id="IPR039171">
    <property type="entry name" value="Cwc2/Slt11"/>
</dbReference>
<dbReference type="InterPro" id="IPR012677">
    <property type="entry name" value="Nucleotide-bd_a/b_plait_sf"/>
</dbReference>
<dbReference type="GO" id="GO:0071007">
    <property type="term" value="C:U2-type catalytic step 2 spliceosome"/>
    <property type="evidence" value="ECO:0007669"/>
    <property type="project" value="TreeGrafter"/>
</dbReference>